<gene>
    <name evidence="3" type="ORF">SAMN05660909_00848</name>
</gene>
<dbReference type="RefSeq" id="WP_089759017.1">
    <property type="nucleotide sequence ID" value="NZ_BKAT01000001.1"/>
</dbReference>
<evidence type="ECO:0000313" key="3">
    <source>
        <dbReference type="EMBL" id="SEA12477.1"/>
    </source>
</evidence>
<dbReference type="Gene3D" id="3.30.10.20">
    <property type="match status" value="3"/>
</dbReference>
<dbReference type="Pfam" id="PF03793">
    <property type="entry name" value="PASTA"/>
    <property type="match status" value="3"/>
</dbReference>
<accession>A0A1H3YM36</accession>
<keyword evidence="1" id="KW-1133">Transmembrane helix</keyword>
<dbReference type="InterPro" id="IPR005543">
    <property type="entry name" value="PASTA_dom"/>
</dbReference>
<keyword evidence="1" id="KW-0812">Transmembrane</keyword>
<feature type="domain" description="PASTA" evidence="2">
    <location>
        <begin position="39"/>
        <end position="105"/>
    </location>
</feature>
<dbReference type="OrthoDB" id="9803895at2"/>
<dbReference type="PROSITE" id="PS51178">
    <property type="entry name" value="PASTA"/>
    <property type="match status" value="2"/>
</dbReference>
<protein>
    <submittedName>
        <fullName evidence="3">PASTA domain, binds beta-lactams</fullName>
    </submittedName>
</protein>
<organism evidence="3 4">
    <name type="scientific">Chitinophaga terrae</name>
    <name type="common">ex Kim and Jung 2007</name>
    <dbReference type="NCBI Taxonomy" id="408074"/>
    <lineage>
        <taxon>Bacteria</taxon>
        <taxon>Pseudomonadati</taxon>
        <taxon>Bacteroidota</taxon>
        <taxon>Chitinophagia</taxon>
        <taxon>Chitinophagales</taxon>
        <taxon>Chitinophagaceae</taxon>
        <taxon>Chitinophaga</taxon>
    </lineage>
</organism>
<sequence length="272" mass="29945">MFDFITKRSFGFNLLVVIALFFVLALLFFSMLGVITKHGQQLTVPDVRGKNVTEAIDLLEKAGFEADVRDSIYVDSIPPLAVYAQTPETGAQVKVGRTIYLTVRKTVAPMIKMPDLEGFTFRSAEMMLKSLRLNVGDTIYKPDFAANTILQQLYNGKRIKPGTEIPEGSYITLVISSGTGSVENPVPNFIGLTYAEAREMLSASNLNPGTIIIDPSVKDTANAYIIKQVPTRKNEIGDFNMVRAGESIDLWLSATKPVTDSTQVAPEQQENE</sequence>
<evidence type="ECO:0000259" key="2">
    <source>
        <dbReference type="PROSITE" id="PS51178"/>
    </source>
</evidence>
<keyword evidence="4" id="KW-1185">Reference proteome</keyword>
<dbReference type="STRING" id="408074.SAMN05660909_00848"/>
<dbReference type="Proteomes" id="UP000199656">
    <property type="component" value="Unassembled WGS sequence"/>
</dbReference>
<dbReference type="EMBL" id="FNRL01000003">
    <property type="protein sequence ID" value="SEA12477.1"/>
    <property type="molecule type" value="Genomic_DNA"/>
</dbReference>
<dbReference type="CDD" id="cd06577">
    <property type="entry name" value="PASTA_pknB"/>
    <property type="match status" value="3"/>
</dbReference>
<proteinExistence type="predicted"/>
<reference evidence="4" key="1">
    <citation type="submission" date="2016-10" db="EMBL/GenBank/DDBJ databases">
        <authorList>
            <person name="Varghese N."/>
            <person name="Submissions S."/>
        </authorList>
    </citation>
    <scope>NUCLEOTIDE SEQUENCE [LARGE SCALE GENOMIC DNA]</scope>
    <source>
        <strain evidence="4">DSM 23920</strain>
    </source>
</reference>
<name>A0A1H3YM36_9BACT</name>
<keyword evidence="1" id="KW-0472">Membrane</keyword>
<evidence type="ECO:0000313" key="4">
    <source>
        <dbReference type="Proteomes" id="UP000199656"/>
    </source>
</evidence>
<evidence type="ECO:0000256" key="1">
    <source>
        <dbReference type="SAM" id="Phobius"/>
    </source>
</evidence>
<dbReference type="AlphaFoldDB" id="A0A1H3YM36"/>
<dbReference type="SMART" id="SM00740">
    <property type="entry name" value="PASTA"/>
    <property type="match status" value="3"/>
</dbReference>
<feature type="domain" description="PASTA" evidence="2">
    <location>
        <begin position="180"/>
        <end position="254"/>
    </location>
</feature>
<feature type="transmembrane region" description="Helical" evidence="1">
    <location>
        <begin position="12"/>
        <end position="35"/>
    </location>
</feature>